<keyword evidence="4" id="KW-1185">Reference proteome</keyword>
<name>A0A6N4SUX8_CYTH3</name>
<dbReference type="KEGG" id="chu:CHU_2805"/>
<reference evidence="3 4" key="1">
    <citation type="journal article" date="2007" name="Appl. Environ. Microbiol.">
        <title>Genome sequence of the cellulolytic gliding bacterium Cytophaga hutchinsonii.</title>
        <authorList>
            <person name="Xie G."/>
            <person name="Bruce D.C."/>
            <person name="Challacombe J.F."/>
            <person name="Chertkov O."/>
            <person name="Detter J.C."/>
            <person name="Gilna P."/>
            <person name="Han C.S."/>
            <person name="Lucas S."/>
            <person name="Misra M."/>
            <person name="Myers G.L."/>
            <person name="Richardson P."/>
            <person name="Tapia R."/>
            <person name="Thayer N."/>
            <person name="Thompson L.S."/>
            <person name="Brettin T.S."/>
            <person name="Henrissat B."/>
            <person name="Wilson D.B."/>
            <person name="McBride M.J."/>
        </authorList>
    </citation>
    <scope>NUCLEOTIDE SEQUENCE [LARGE SCALE GENOMIC DNA]</scope>
    <source>
        <strain evidence="4">ATCC 33406 / DSM 1761 / CIP 103989 / NBRC 15051 / NCIMB 9469 / D465</strain>
    </source>
</reference>
<dbReference type="SUPFAM" id="SSF53474">
    <property type="entry name" value="alpha/beta-Hydrolases"/>
    <property type="match status" value="1"/>
</dbReference>
<sequence>MESEVMPEKMEVIHVDGISVSYTYYKGGASFLFLFHGFGQTADIYTAFIPQVRSQYSVIAFELFTSLKNNKTYEPVISIPQWNALIEQLREKYSIEKFSILSFSMGTRFAVSMLELQALRIQRMVLIAPDGFGNTVWFRIATATYLSRKIFKAVMKHPETIKRIAKGMHKAGLLNQITYRFIERNLENKFLTEKIYQTWVYVRKLRMPPEAFISLINRHGIKLLFVLGKQDQLVAAGKIRSIAMQTHAQLMELELAHHKLTQTIDGGEVKRFLISDGK</sequence>
<protein>
    <submittedName>
        <fullName evidence="3">Hydrolase, alpha/beta superfamily</fullName>
    </submittedName>
</protein>
<dbReference type="InterPro" id="IPR000073">
    <property type="entry name" value="AB_hydrolase_1"/>
</dbReference>
<organism evidence="3 4">
    <name type="scientific">Cytophaga hutchinsonii (strain ATCC 33406 / DSM 1761 / CIP 103989 / NBRC 15051 / NCIMB 9469 / D465)</name>
    <dbReference type="NCBI Taxonomy" id="269798"/>
    <lineage>
        <taxon>Bacteria</taxon>
        <taxon>Pseudomonadati</taxon>
        <taxon>Bacteroidota</taxon>
        <taxon>Cytophagia</taxon>
        <taxon>Cytophagales</taxon>
        <taxon>Cytophagaceae</taxon>
        <taxon>Cytophaga</taxon>
    </lineage>
</organism>
<evidence type="ECO:0000313" key="3">
    <source>
        <dbReference type="EMBL" id="ABG60053.1"/>
    </source>
</evidence>
<dbReference type="AlphaFoldDB" id="A0A6N4SUX8"/>
<dbReference type="InterPro" id="IPR050266">
    <property type="entry name" value="AB_hydrolase_sf"/>
</dbReference>
<dbReference type="EMBL" id="CP000383">
    <property type="protein sequence ID" value="ABG60053.1"/>
    <property type="molecule type" value="Genomic_DNA"/>
</dbReference>
<dbReference type="OrthoDB" id="975949at2"/>
<accession>A0A6N4SUX8</accession>
<evidence type="ECO:0000313" key="4">
    <source>
        <dbReference type="Proteomes" id="UP000001822"/>
    </source>
</evidence>
<dbReference type="Gene3D" id="3.40.50.1820">
    <property type="entry name" value="alpha/beta hydrolase"/>
    <property type="match status" value="1"/>
</dbReference>
<dbReference type="RefSeq" id="WP_011586163.1">
    <property type="nucleotide sequence ID" value="NC_008255.1"/>
</dbReference>
<dbReference type="GO" id="GO:0016020">
    <property type="term" value="C:membrane"/>
    <property type="evidence" value="ECO:0007669"/>
    <property type="project" value="TreeGrafter"/>
</dbReference>
<dbReference type="Pfam" id="PF00561">
    <property type="entry name" value="Abhydrolase_1"/>
    <property type="match status" value="1"/>
</dbReference>
<evidence type="ECO:0000259" key="2">
    <source>
        <dbReference type="Pfam" id="PF00561"/>
    </source>
</evidence>
<feature type="domain" description="AB hydrolase-1" evidence="2">
    <location>
        <begin position="32"/>
        <end position="135"/>
    </location>
</feature>
<keyword evidence="1 3" id="KW-0378">Hydrolase</keyword>
<dbReference type="PANTHER" id="PTHR43798:SF31">
    <property type="entry name" value="AB HYDROLASE SUPERFAMILY PROTEIN YCLE"/>
    <property type="match status" value="1"/>
</dbReference>
<gene>
    <name evidence="3" type="ordered locus">CHU_2805</name>
</gene>
<dbReference type="ESTHER" id="cyth3-q11rb1">
    <property type="family name" value="6_AlphaBeta_hydrolase"/>
</dbReference>
<proteinExistence type="predicted"/>
<dbReference type="PANTHER" id="PTHR43798">
    <property type="entry name" value="MONOACYLGLYCEROL LIPASE"/>
    <property type="match status" value="1"/>
</dbReference>
<dbReference type="SMR" id="A0A6N4SUX8"/>
<dbReference type="Proteomes" id="UP000001822">
    <property type="component" value="Chromosome"/>
</dbReference>
<dbReference type="InterPro" id="IPR029058">
    <property type="entry name" value="AB_hydrolase_fold"/>
</dbReference>
<dbReference type="GO" id="GO:0016787">
    <property type="term" value="F:hydrolase activity"/>
    <property type="evidence" value="ECO:0007669"/>
    <property type="project" value="UniProtKB-KW"/>
</dbReference>
<evidence type="ECO:0000256" key="1">
    <source>
        <dbReference type="ARBA" id="ARBA00022801"/>
    </source>
</evidence>